<evidence type="ECO:0000313" key="4">
    <source>
        <dbReference type="Proteomes" id="UP000663856"/>
    </source>
</evidence>
<reference evidence="3" key="1">
    <citation type="submission" date="2021-02" db="EMBL/GenBank/DDBJ databases">
        <authorList>
            <person name="Nowell W R."/>
        </authorList>
    </citation>
    <scope>NUCLEOTIDE SEQUENCE</scope>
</reference>
<feature type="compositionally biased region" description="Polar residues" evidence="1">
    <location>
        <begin position="1"/>
        <end position="12"/>
    </location>
</feature>
<feature type="region of interest" description="Disordered" evidence="1">
    <location>
        <begin position="1"/>
        <end position="40"/>
    </location>
</feature>
<protein>
    <submittedName>
        <fullName evidence="3">Uncharacterized protein</fullName>
    </submittedName>
</protein>
<dbReference type="EMBL" id="CAJNRF010009814">
    <property type="protein sequence ID" value="CAF2114076.1"/>
    <property type="molecule type" value="Genomic_DNA"/>
</dbReference>
<feature type="compositionally biased region" description="Low complexity" evidence="1">
    <location>
        <begin position="242"/>
        <end position="254"/>
    </location>
</feature>
<accession>A0A816UIE4</accession>
<dbReference type="Gene3D" id="2.60.120.260">
    <property type="entry name" value="Galactose-binding domain-like"/>
    <property type="match status" value="1"/>
</dbReference>
<evidence type="ECO:0000313" key="3">
    <source>
        <dbReference type="EMBL" id="CAF2114076.1"/>
    </source>
</evidence>
<evidence type="ECO:0000256" key="1">
    <source>
        <dbReference type="SAM" id="MobiDB-lite"/>
    </source>
</evidence>
<keyword evidence="2" id="KW-1133">Transmembrane helix</keyword>
<evidence type="ECO:0000256" key="2">
    <source>
        <dbReference type="SAM" id="Phobius"/>
    </source>
</evidence>
<organism evidence="3 4">
    <name type="scientific">Rotaria magnacalcarata</name>
    <dbReference type="NCBI Taxonomy" id="392030"/>
    <lineage>
        <taxon>Eukaryota</taxon>
        <taxon>Metazoa</taxon>
        <taxon>Spiralia</taxon>
        <taxon>Gnathifera</taxon>
        <taxon>Rotifera</taxon>
        <taxon>Eurotatoria</taxon>
        <taxon>Bdelloidea</taxon>
        <taxon>Philodinida</taxon>
        <taxon>Philodinidae</taxon>
        <taxon>Rotaria</taxon>
    </lineage>
</organism>
<sequence>MQSMRQKPTTAKATVKSVKRAGHHSCQPRQNSERKKSVKVTHVTHYPSQLGHSMSQMSRHHTDLKKRLDNPVLLSPLFYYDQLSFSSAKTSSHKIKTDSLDQIQHEKNSVGASMIQSSNVWIGTTKEKGKNIENKEKELFFRNPLGLDESAKYFQTIKQNKKYKHRRRRLCCFNWPWCCAVLCFSLLLFLIALASLLVFLLTRNGTATTVQRRQLQLQQQQRRQQQQRQQPLHRQPLRPRRQVTTTATTTTVTTPVPPCTPTSVGTASTLFSATSASSSSYQCEAFAWTSPTTGTVTLSFFLRHDPTTWFLDDVSVYYGAVQMLSNGGFESGSMAPWVRSLPNGPCTGWSSAVSTTVYGVLPHSGNYYYIDGSYGCADEISQSFGAIAGEEYIVSFWIQSGSSGSGVSVTITLS</sequence>
<dbReference type="AlphaFoldDB" id="A0A816UIE4"/>
<keyword evidence="2" id="KW-0812">Transmembrane</keyword>
<feature type="compositionally biased region" description="Low complexity" evidence="1">
    <location>
        <begin position="219"/>
        <end position="234"/>
    </location>
</feature>
<name>A0A816UIE4_9BILA</name>
<comment type="caution">
    <text evidence="3">The sequence shown here is derived from an EMBL/GenBank/DDBJ whole genome shotgun (WGS) entry which is preliminary data.</text>
</comment>
<gene>
    <name evidence="3" type="ORF">WKI299_LOCUS22852</name>
</gene>
<feature type="transmembrane region" description="Helical" evidence="2">
    <location>
        <begin position="172"/>
        <end position="201"/>
    </location>
</feature>
<feature type="region of interest" description="Disordered" evidence="1">
    <location>
        <begin position="219"/>
        <end position="258"/>
    </location>
</feature>
<proteinExistence type="predicted"/>
<keyword evidence="2" id="KW-0472">Membrane</keyword>
<dbReference type="Proteomes" id="UP000663856">
    <property type="component" value="Unassembled WGS sequence"/>
</dbReference>